<dbReference type="SMART" id="SM00829">
    <property type="entry name" value="PKS_ER"/>
    <property type="match status" value="1"/>
</dbReference>
<dbReference type="Gene3D" id="3.90.180.10">
    <property type="entry name" value="Medium-chain alcohol dehydrogenases, catalytic domain"/>
    <property type="match status" value="1"/>
</dbReference>
<feature type="domain" description="Enoyl reductase (ER)" evidence="1">
    <location>
        <begin position="12"/>
        <end position="324"/>
    </location>
</feature>
<evidence type="ECO:0000259" key="1">
    <source>
        <dbReference type="SMART" id="SM00829"/>
    </source>
</evidence>
<dbReference type="GO" id="GO:0043957">
    <property type="term" value="F:acryloyl-CoA reductase (NADPH) activity"/>
    <property type="evidence" value="ECO:0007669"/>
    <property type="project" value="TreeGrafter"/>
</dbReference>
<dbReference type="AlphaFoldDB" id="A0A6S6TU70"/>
<dbReference type="SUPFAM" id="SSF51735">
    <property type="entry name" value="NAD(P)-binding Rossmann-fold domains"/>
    <property type="match status" value="1"/>
</dbReference>
<dbReference type="InterPro" id="IPR013154">
    <property type="entry name" value="ADH-like_N"/>
</dbReference>
<dbReference type="InterPro" id="IPR014188">
    <property type="entry name" value="Acrylyl-CoA_reductase_AcuI"/>
</dbReference>
<protein>
    <submittedName>
        <fullName evidence="2">Alcohol dehydrogenase (EC)</fullName>
        <ecNumber evidence="2">1.1.1.1</ecNumber>
    </submittedName>
</protein>
<proteinExistence type="predicted"/>
<dbReference type="InterPro" id="IPR036291">
    <property type="entry name" value="NAD(P)-bd_dom_sf"/>
</dbReference>
<reference evidence="2" key="1">
    <citation type="submission" date="2020-01" db="EMBL/GenBank/DDBJ databases">
        <authorList>
            <person name="Meier V. D."/>
            <person name="Meier V D."/>
        </authorList>
    </citation>
    <scope>NUCLEOTIDE SEQUENCE</scope>
    <source>
        <strain evidence="2">HLG_WM_MAG_07</strain>
    </source>
</reference>
<dbReference type="GO" id="GO:0004022">
    <property type="term" value="F:alcohol dehydrogenase (NAD+) activity"/>
    <property type="evidence" value="ECO:0007669"/>
    <property type="project" value="UniProtKB-EC"/>
</dbReference>
<accession>A0A6S6TU70</accession>
<dbReference type="Gene3D" id="3.40.50.720">
    <property type="entry name" value="NAD(P)-binding Rossmann-like Domain"/>
    <property type="match status" value="1"/>
</dbReference>
<dbReference type="InterPro" id="IPR011032">
    <property type="entry name" value="GroES-like_sf"/>
</dbReference>
<gene>
    <name evidence="2" type="ORF">HELGO_WM17489</name>
</gene>
<dbReference type="EMBL" id="CACVAY010000086">
    <property type="protein sequence ID" value="CAA6818666.1"/>
    <property type="molecule type" value="Genomic_DNA"/>
</dbReference>
<dbReference type="PANTHER" id="PTHR43677">
    <property type="entry name" value="SHORT-CHAIN DEHYDROGENASE/REDUCTASE"/>
    <property type="match status" value="1"/>
</dbReference>
<dbReference type="SUPFAM" id="SSF50129">
    <property type="entry name" value="GroES-like"/>
    <property type="match status" value="1"/>
</dbReference>
<dbReference type="CDD" id="cd08288">
    <property type="entry name" value="MDR_yhdh"/>
    <property type="match status" value="1"/>
</dbReference>
<dbReference type="NCBIfam" id="TIGR02823">
    <property type="entry name" value="oxido_YhdH"/>
    <property type="match status" value="1"/>
</dbReference>
<evidence type="ECO:0000313" key="2">
    <source>
        <dbReference type="EMBL" id="CAA6818666.1"/>
    </source>
</evidence>
<dbReference type="PANTHER" id="PTHR43677:SF1">
    <property type="entry name" value="ACRYLYL-COA REDUCTASE ACUI-RELATED"/>
    <property type="match status" value="1"/>
</dbReference>
<sequence length="328" mass="34665">MSFNALIIDKEDDTISANYRTIEATDLPEGDVLVDIGYSTLNYKDGLAITGAAPVVRQYPMVPGIDFAGTVEESSHPKWKAGDTVILNGWGVGEKHWGGLSQKARVKGDWLIALPDAFTARQAMSIGTAGYTAMLCVMALETHNVKPEDGEILVTGANGGVGSVSTAVLSKLGYTVVASTGRPEEMEYLSKLGASSHIDRNELSEPGRPLGKERWAGVVDCVGSHTLANACATTQYGGTVAACGLAQGMDLPATVAPFILRGVTLAGIDSVNAPIEKREAAWARLAELLNPEILESMITEITLSEAIEKAGELMEGHIRGRIIVDVNA</sequence>
<dbReference type="InterPro" id="IPR020843">
    <property type="entry name" value="ER"/>
</dbReference>
<organism evidence="2">
    <name type="scientific">uncultured Thiotrichaceae bacterium</name>
    <dbReference type="NCBI Taxonomy" id="298394"/>
    <lineage>
        <taxon>Bacteria</taxon>
        <taxon>Pseudomonadati</taxon>
        <taxon>Pseudomonadota</taxon>
        <taxon>Gammaproteobacteria</taxon>
        <taxon>Thiotrichales</taxon>
        <taxon>Thiotrichaceae</taxon>
        <taxon>environmental samples</taxon>
    </lineage>
</organism>
<name>A0A6S6TU70_9GAMM</name>
<dbReference type="InterPro" id="IPR051397">
    <property type="entry name" value="Zn-ADH-like_protein"/>
</dbReference>
<dbReference type="InterPro" id="IPR013149">
    <property type="entry name" value="ADH-like_C"/>
</dbReference>
<dbReference type="Pfam" id="PF08240">
    <property type="entry name" value="ADH_N"/>
    <property type="match status" value="1"/>
</dbReference>
<dbReference type="Pfam" id="PF00107">
    <property type="entry name" value="ADH_zinc_N"/>
    <property type="match status" value="1"/>
</dbReference>
<dbReference type="EC" id="1.1.1.1" evidence="2"/>
<keyword evidence="2" id="KW-0560">Oxidoreductase</keyword>